<comment type="caution">
    <text evidence="1">The sequence shown here is derived from an EMBL/GenBank/DDBJ whole genome shotgun (WGS) entry which is preliminary data.</text>
</comment>
<sequence length="99" mass="11109">MVKLQGYTSHIKDRSLLNSNVMLPSVLDAGGSSKATIGSDDDRRVYMVQTSQNHVDAYEDELIPEGEVLEEEFKYNTNNITIGVLPELADVVERWSDSY</sequence>
<evidence type="ECO:0000313" key="2">
    <source>
        <dbReference type="Proteomes" id="UP000716291"/>
    </source>
</evidence>
<dbReference type="Proteomes" id="UP000716291">
    <property type="component" value="Unassembled WGS sequence"/>
</dbReference>
<dbReference type="AlphaFoldDB" id="A0A9P7BIU9"/>
<keyword evidence="2" id="KW-1185">Reference proteome</keyword>
<proteinExistence type="predicted"/>
<accession>A0A9P7BIU9</accession>
<name>A0A9P7BIU9_RHIOR</name>
<organism evidence="1 2">
    <name type="scientific">Rhizopus oryzae</name>
    <name type="common">Mucormycosis agent</name>
    <name type="synonym">Rhizopus arrhizus var. delemar</name>
    <dbReference type="NCBI Taxonomy" id="64495"/>
    <lineage>
        <taxon>Eukaryota</taxon>
        <taxon>Fungi</taxon>
        <taxon>Fungi incertae sedis</taxon>
        <taxon>Mucoromycota</taxon>
        <taxon>Mucoromycotina</taxon>
        <taxon>Mucoromycetes</taxon>
        <taxon>Mucorales</taxon>
        <taxon>Mucorineae</taxon>
        <taxon>Rhizopodaceae</taxon>
        <taxon>Rhizopus</taxon>
    </lineage>
</organism>
<protein>
    <submittedName>
        <fullName evidence="1">Uncharacterized protein</fullName>
    </submittedName>
</protein>
<gene>
    <name evidence="1" type="ORF">G6F64_014960</name>
</gene>
<evidence type="ECO:0000313" key="1">
    <source>
        <dbReference type="EMBL" id="KAG1275150.1"/>
    </source>
</evidence>
<dbReference type="EMBL" id="JAANQT010010422">
    <property type="protein sequence ID" value="KAG1275150.1"/>
    <property type="molecule type" value="Genomic_DNA"/>
</dbReference>
<reference evidence="1" key="1">
    <citation type="journal article" date="2020" name="Microb. Genom.">
        <title>Genetic diversity of clinical and environmental Mucorales isolates obtained from an investigation of mucormycosis cases among solid organ transplant recipients.</title>
        <authorList>
            <person name="Nguyen M.H."/>
            <person name="Kaul D."/>
            <person name="Muto C."/>
            <person name="Cheng S.J."/>
            <person name="Richter R.A."/>
            <person name="Bruno V.M."/>
            <person name="Liu G."/>
            <person name="Beyhan S."/>
            <person name="Sundermann A.J."/>
            <person name="Mounaud S."/>
            <person name="Pasculle A.W."/>
            <person name="Nierman W.C."/>
            <person name="Driscoll E."/>
            <person name="Cumbie R."/>
            <person name="Clancy C.J."/>
            <person name="Dupont C.L."/>
        </authorList>
    </citation>
    <scope>NUCLEOTIDE SEQUENCE</scope>
    <source>
        <strain evidence="1">GL11</strain>
    </source>
</reference>